<dbReference type="AlphaFoldDB" id="A0A4U0T984"/>
<accession>A0A4U0T984</accession>
<keyword evidence="2" id="KW-0255">Endonuclease</keyword>
<organism evidence="2 3">
    <name type="scientific">Actinacidiphila oryziradicis</name>
    <dbReference type="NCBI Taxonomy" id="2571141"/>
    <lineage>
        <taxon>Bacteria</taxon>
        <taxon>Bacillati</taxon>
        <taxon>Actinomycetota</taxon>
        <taxon>Actinomycetes</taxon>
        <taxon>Kitasatosporales</taxon>
        <taxon>Streptomycetaceae</taxon>
        <taxon>Actinacidiphila</taxon>
    </lineage>
</organism>
<dbReference type="InterPro" id="IPR012296">
    <property type="entry name" value="Nuclease_put_TT1808"/>
</dbReference>
<dbReference type="Gene3D" id="3.90.1570.10">
    <property type="entry name" value="tt1808, chain A"/>
    <property type="match status" value="1"/>
</dbReference>
<dbReference type="EMBL" id="SUMC01000002">
    <property type="protein sequence ID" value="TKA13165.1"/>
    <property type="molecule type" value="Genomic_DNA"/>
</dbReference>
<keyword evidence="2" id="KW-0378">Hydrolase</keyword>
<dbReference type="Proteomes" id="UP000305778">
    <property type="component" value="Unassembled WGS sequence"/>
</dbReference>
<evidence type="ECO:0000259" key="1">
    <source>
        <dbReference type="Pfam" id="PF05685"/>
    </source>
</evidence>
<dbReference type="InterPro" id="IPR011335">
    <property type="entry name" value="Restrct_endonuc-II-like"/>
</dbReference>
<dbReference type="InterPro" id="IPR008538">
    <property type="entry name" value="Uma2"/>
</dbReference>
<dbReference type="PANTHER" id="PTHR35400:SF3">
    <property type="entry name" value="SLL1072 PROTEIN"/>
    <property type="match status" value="1"/>
</dbReference>
<dbReference type="OrthoDB" id="4309709at2"/>
<proteinExistence type="predicted"/>
<dbReference type="CDD" id="cd06260">
    <property type="entry name" value="DUF820-like"/>
    <property type="match status" value="1"/>
</dbReference>
<dbReference type="GO" id="GO:0004519">
    <property type="term" value="F:endonuclease activity"/>
    <property type="evidence" value="ECO:0007669"/>
    <property type="project" value="UniProtKB-KW"/>
</dbReference>
<name>A0A4U0T984_9ACTN</name>
<keyword evidence="2" id="KW-0540">Nuclease</keyword>
<dbReference type="SUPFAM" id="SSF52980">
    <property type="entry name" value="Restriction endonuclease-like"/>
    <property type="match status" value="1"/>
</dbReference>
<reference evidence="2 3" key="1">
    <citation type="submission" date="2019-04" db="EMBL/GenBank/DDBJ databases">
        <title>Streptomyces oryziradicis sp. nov., a novel actinomycete isolated from rhizosphere soil of rice (Oryza sativa L.).</title>
        <authorList>
            <person name="Li C."/>
        </authorList>
    </citation>
    <scope>NUCLEOTIDE SEQUENCE [LARGE SCALE GENOMIC DNA]</scope>
    <source>
        <strain evidence="2 3">NEAU-C40</strain>
    </source>
</reference>
<gene>
    <name evidence="2" type="ORF">FCI23_03835</name>
</gene>
<evidence type="ECO:0000313" key="2">
    <source>
        <dbReference type="EMBL" id="TKA13165.1"/>
    </source>
</evidence>
<dbReference type="PANTHER" id="PTHR35400">
    <property type="entry name" value="SLR1083 PROTEIN"/>
    <property type="match status" value="1"/>
</dbReference>
<comment type="caution">
    <text evidence="2">The sequence shown here is derived from an EMBL/GenBank/DDBJ whole genome shotgun (WGS) entry which is preliminary data.</text>
</comment>
<protein>
    <submittedName>
        <fullName evidence="2">Uma2 family endonuclease</fullName>
    </submittedName>
</protein>
<sequence>MTVAPERPCRPVPEETPVSLIDIAEYAARSLPHHRVEILEGQLLVTPAADGPHGLALTDLTLAFAALHRKDAYVIQGIGLWLPSGDDHAVPDLAVVDKEFRDHEIKYKCYDPAIFRLVLEITSTNWRDDVERKPDAYAGAGVPVYVICDREHGEVIVCTDPRGGEYRTRSVYRKGETFVLPESIGAKVELEVDGLLLK</sequence>
<feature type="domain" description="Putative restriction endonuclease" evidence="1">
    <location>
        <begin position="31"/>
        <end position="192"/>
    </location>
</feature>
<dbReference type="Pfam" id="PF05685">
    <property type="entry name" value="Uma2"/>
    <property type="match status" value="1"/>
</dbReference>
<keyword evidence="3" id="KW-1185">Reference proteome</keyword>
<evidence type="ECO:0000313" key="3">
    <source>
        <dbReference type="Proteomes" id="UP000305778"/>
    </source>
</evidence>